<dbReference type="KEGG" id="osn:118765193"/>
<dbReference type="SUPFAM" id="SSF103473">
    <property type="entry name" value="MFS general substrate transporter"/>
    <property type="match status" value="1"/>
</dbReference>
<keyword evidence="3" id="KW-0812">Transmembrane</keyword>
<dbReference type="InterPro" id="IPR050327">
    <property type="entry name" value="Proton-linked_MCT"/>
</dbReference>
<evidence type="ECO:0000256" key="2">
    <source>
        <dbReference type="SAM" id="MobiDB-lite"/>
    </source>
</evidence>
<dbReference type="PANTHER" id="PTHR11360:SF284">
    <property type="entry name" value="EG:103B4.3 PROTEIN-RELATED"/>
    <property type="match status" value="1"/>
</dbReference>
<accession>A0A7E6F4Q7</accession>
<dbReference type="InterPro" id="IPR011701">
    <property type="entry name" value="MFS"/>
</dbReference>
<name>A0A7E6F4Q7_9MOLL</name>
<gene>
    <name evidence="6" type="primary">LOC118765193</name>
</gene>
<feature type="domain" description="Major facilitator superfamily (MFS) profile" evidence="4">
    <location>
        <begin position="63"/>
        <end position="543"/>
    </location>
</feature>
<sequence>MGVSDVEERRPLLQASSGVSEGESQEDVVENYEDSLGFKQFYFLSVFQKLSDCWNRNVWNRDSLEKITVGTSAFVANAILFGFRSCLAIYLVEFKNAFPSQDQLVSLAVFLPTGIYGIIGVLTGFFNSRYGVQKTALLGSFLLCLGVGISVYVSSVGSLIIYLGLIAGSGTSFIFIAINCGIASYFDQSSRQLLSLISTGGAVGAIIFPIFVSKLTELYSWRGSLLLLCAFTMHSIPCGLLYSLKKLPRKWAPSVSNEVRNGLCSRSYQSTDKTPQEHFASPKKTKFDLDQASNDTDESDSKPQMEIEHETDGANASSRHENDNHLKGVNVCQSDGMSRHEEETDAKLGQIRMLCMILNNNTYLLLLLSTIGAVSFIMSFATILPDYLVNRGMTLEESTRIFVIATVGNIPARFITCWLLYKNIASSIMIFNLSGLIGATLALLYPYFVSTSMLILLSFMIFLASGLGLSVFCVTFLEIFENRLYSCALGFAMTFSGLGLPVSGYIISVLKDRYESYVPCYYFLALFCCFTIVPSLIHALVTKWKRNTNSVV</sequence>
<keyword evidence="5" id="KW-1185">Reference proteome</keyword>
<dbReference type="RefSeq" id="XP_036362766.1">
    <property type="nucleotide sequence ID" value="XM_036506873.1"/>
</dbReference>
<dbReference type="Proteomes" id="UP000515154">
    <property type="component" value="Linkage group LG10"/>
</dbReference>
<dbReference type="GO" id="GO:0016020">
    <property type="term" value="C:membrane"/>
    <property type="evidence" value="ECO:0007669"/>
    <property type="project" value="UniProtKB-SubCell"/>
</dbReference>
<dbReference type="PROSITE" id="PS50850">
    <property type="entry name" value="MFS"/>
    <property type="match status" value="1"/>
</dbReference>
<feature type="region of interest" description="Disordered" evidence="2">
    <location>
        <begin position="266"/>
        <end position="323"/>
    </location>
</feature>
<feature type="transmembrane region" description="Helical" evidence="3">
    <location>
        <begin position="362"/>
        <end position="381"/>
    </location>
</feature>
<feature type="compositionally biased region" description="Basic and acidic residues" evidence="2">
    <location>
        <begin position="299"/>
        <end position="323"/>
    </location>
</feature>
<feature type="transmembrane region" description="Helical" evidence="3">
    <location>
        <begin position="521"/>
        <end position="541"/>
    </location>
</feature>
<evidence type="ECO:0000259" key="4">
    <source>
        <dbReference type="PROSITE" id="PS50850"/>
    </source>
</evidence>
<reference evidence="6" key="1">
    <citation type="submission" date="2025-08" db="UniProtKB">
        <authorList>
            <consortium name="RefSeq"/>
        </authorList>
    </citation>
    <scope>IDENTIFICATION</scope>
</reference>
<dbReference type="InterPro" id="IPR020846">
    <property type="entry name" value="MFS_dom"/>
</dbReference>
<comment type="subcellular location">
    <subcellularLocation>
        <location evidence="1">Membrane</location>
        <topology evidence="1">Multi-pass membrane protein</topology>
    </subcellularLocation>
</comment>
<evidence type="ECO:0000256" key="3">
    <source>
        <dbReference type="SAM" id="Phobius"/>
    </source>
</evidence>
<feature type="transmembrane region" description="Helical" evidence="3">
    <location>
        <begin position="193"/>
        <end position="212"/>
    </location>
</feature>
<feature type="transmembrane region" description="Helical" evidence="3">
    <location>
        <begin position="159"/>
        <end position="186"/>
    </location>
</feature>
<feature type="compositionally biased region" description="Basic and acidic residues" evidence="2">
    <location>
        <begin position="1"/>
        <end position="11"/>
    </location>
</feature>
<feature type="transmembrane region" description="Helical" evidence="3">
    <location>
        <begin position="428"/>
        <end position="448"/>
    </location>
</feature>
<dbReference type="GO" id="GO:0022857">
    <property type="term" value="F:transmembrane transporter activity"/>
    <property type="evidence" value="ECO:0007669"/>
    <property type="project" value="InterPro"/>
</dbReference>
<protein>
    <submittedName>
        <fullName evidence="6">Monocarboxylate transporter 5-like</fullName>
    </submittedName>
</protein>
<feature type="transmembrane region" description="Helical" evidence="3">
    <location>
        <begin position="135"/>
        <end position="153"/>
    </location>
</feature>
<proteinExistence type="predicted"/>
<feature type="transmembrane region" description="Helical" evidence="3">
    <location>
        <begin position="484"/>
        <end position="509"/>
    </location>
</feature>
<dbReference type="Gene3D" id="1.20.1250.20">
    <property type="entry name" value="MFS general substrate transporter like domains"/>
    <property type="match status" value="1"/>
</dbReference>
<dbReference type="AlphaFoldDB" id="A0A7E6F4Q7"/>
<feature type="transmembrane region" description="Helical" evidence="3">
    <location>
        <begin position="224"/>
        <end position="244"/>
    </location>
</feature>
<organism evidence="5 6">
    <name type="scientific">Octopus sinensis</name>
    <name type="common">East Asian common octopus</name>
    <dbReference type="NCBI Taxonomy" id="2607531"/>
    <lineage>
        <taxon>Eukaryota</taxon>
        <taxon>Metazoa</taxon>
        <taxon>Spiralia</taxon>
        <taxon>Lophotrochozoa</taxon>
        <taxon>Mollusca</taxon>
        <taxon>Cephalopoda</taxon>
        <taxon>Coleoidea</taxon>
        <taxon>Octopodiformes</taxon>
        <taxon>Octopoda</taxon>
        <taxon>Incirrata</taxon>
        <taxon>Octopodidae</taxon>
        <taxon>Octopus</taxon>
    </lineage>
</organism>
<feature type="transmembrane region" description="Helical" evidence="3">
    <location>
        <begin position="401"/>
        <end position="421"/>
    </location>
</feature>
<evidence type="ECO:0000256" key="1">
    <source>
        <dbReference type="ARBA" id="ARBA00004141"/>
    </source>
</evidence>
<feature type="transmembrane region" description="Helical" evidence="3">
    <location>
        <begin position="69"/>
        <end position="92"/>
    </location>
</feature>
<dbReference type="Pfam" id="PF07690">
    <property type="entry name" value="MFS_1"/>
    <property type="match status" value="1"/>
</dbReference>
<feature type="region of interest" description="Disordered" evidence="2">
    <location>
        <begin position="1"/>
        <end position="25"/>
    </location>
</feature>
<evidence type="ECO:0000313" key="6">
    <source>
        <dbReference type="RefSeq" id="XP_036362766.1"/>
    </source>
</evidence>
<feature type="transmembrane region" description="Helical" evidence="3">
    <location>
        <begin position="454"/>
        <end position="477"/>
    </location>
</feature>
<dbReference type="InterPro" id="IPR036259">
    <property type="entry name" value="MFS_trans_sf"/>
</dbReference>
<keyword evidence="3" id="KW-1133">Transmembrane helix</keyword>
<dbReference type="PANTHER" id="PTHR11360">
    <property type="entry name" value="MONOCARBOXYLATE TRANSPORTER"/>
    <property type="match status" value="1"/>
</dbReference>
<evidence type="ECO:0000313" key="5">
    <source>
        <dbReference type="Proteomes" id="UP000515154"/>
    </source>
</evidence>
<feature type="transmembrane region" description="Helical" evidence="3">
    <location>
        <begin position="104"/>
        <end position="126"/>
    </location>
</feature>
<keyword evidence="3" id="KW-0472">Membrane</keyword>